<keyword evidence="5" id="KW-1185">Reference proteome</keyword>
<dbReference type="InterPro" id="IPR013519">
    <property type="entry name" value="Int_alpha_beta-p"/>
</dbReference>
<evidence type="ECO:0000256" key="2">
    <source>
        <dbReference type="ARBA" id="ARBA00022737"/>
    </source>
</evidence>
<proteinExistence type="predicted"/>
<dbReference type="InterPro" id="IPR011043">
    <property type="entry name" value="Gal_Oxase/kelch_b-propeller"/>
</dbReference>
<organism evidence="4 5">
    <name type="scientific">Tribonema minus</name>
    <dbReference type="NCBI Taxonomy" id="303371"/>
    <lineage>
        <taxon>Eukaryota</taxon>
        <taxon>Sar</taxon>
        <taxon>Stramenopiles</taxon>
        <taxon>Ochrophyta</taxon>
        <taxon>PX clade</taxon>
        <taxon>Xanthophyceae</taxon>
        <taxon>Tribonematales</taxon>
        <taxon>Tribonemataceae</taxon>
        <taxon>Tribonema</taxon>
    </lineage>
</organism>
<gene>
    <name evidence="4" type="ORF">JKP88DRAFT_157641</name>
</gene>
<dbReference type="SMART" id="SM00191">
    <property type="entry name" value="Int_alpha"/>
    <property type="match status" value="5"/>
</dbReference>
<dbReference type="PANTHER" id="PTHR36220">
    <property type="entry name" value="UNNAMED PRODUCT"/>
    <property type="match status" value="1"/>
</dbReference>
<keyword evidence="1" id="KW-0732">Signal</keyword>
<dbReference type="SUPFAM" id="SSF50965">
    <property type="entry name" value="Galactose oxidase, central domain"/>
    <property type="match status" value="2"/>
</dbReference>
<dbReference type="Gene3D" id="2.130.10.130">
    <property type="entry name" value="Integrin alpha, N-terminal"/>
    <property type="match status" value="3"/>
</dbReference>
<evidence type="ECO:0000256" key="3">
    <source>
        <dbReference type="ARBA" id="ARBA00023180"/>
    </source>
</evidence>
<protein>
    <submittedName>
        <fullName evidence="4">Uncharacterized protein</fullName>
    </submittedName>
</protein>
<evidence type="ECO:0000313" key="4">
    <source>
        <dbReference type="EMBL" id="KAG5182856.1"/>
    </source>
</evidence>
<accession>A0A835YWQ7</accession>
<evidence type="ECO:0000256" key="1">
    <source>
        <dbReference type="ARBA" id="ARBA00022729"/>
    </source>
</evidence>
<dbReference type="OrthoDB" id="188207at2759"/>
<keyword evidence="2" id="KW-0677">Repeat</keyword>
<dbReference type="Proteomes" id="UP000664859">
    <property type="component" value="Unassembled WGS sequence"/>
</dbReference>
<name>A0A835YWQ7_9STRA</name>
<feature type="non-terminal residue" evidence="4">
    <location>
        <position position="893"/>
    </location>
</feature>
<dbReference type="Pfam" id="PF14312">
    <property type="entry name" value="FG-GAP_2"/>
    <property type="match status" value="8"/>
</dbReference>
<evidence type="ECO:0000313" key="5">
    <source>
        <dbReference type="Proteomes" id="UP000664859"/>
    </source>
</evidence>
<keyword evidence="3" id="KW-0325">Glycoprotein</keyword>
<dbReference type="AlphaFoldDB" id="A0A835YWQ7"/>
<dbReference type="EMBL" id="JAFCMP010000223">
    <property type="protein sequence ID" value="KAG5182856.1"/>
    <property type="molecule type" value="Genomic_DNA"/>
</dbReference>
<dbReference type="PANTHER" id="PTHR36220:SF1">
    <property type="entry name" value="GAMMA TUBULIN COMPLEX COMPONENT C-TERMINAL DOMAIN-CONTAINING PROTEIN"/>
    <property type="match status" value="1"/>
</dbReference>
<reference evidence="4" key="1">
    <citation type="submission" date="2021-02" db="EMBL/GenBank/DDBJ databases">
        <title>First Annotated Genome of the Yellow-green Alga Tribonema minus.</title>
        <authorList>
            <person name="Mahan K.M."/>
        </authorList>
    </citation>
    <scope>NUCLEOTIDE SEQUENCE</scope>
    <source>
        <strain evidence="4">UTEX B ZZ1240</strain>
    </source>
</reference>
<dbReference type="InterPro" id="IPR028994">
    <property type="entry name" value="Integrin_alpha_N"/>
</dbReference>
<sequence length="893" mass="89913">MVNVAQLQAATGAQSRYVAGLIPGSVQYLYIRARNTGTGEYTVLNATGAEVVTAAARPVNERAYLTASDFSDTSIVASYLGPVAVSGSYAILGAYGKDSLGISNAGGAYAFELNATTGAWEEKAVLETQGFASDAAGKAVAISGTYAAAGAPSRLAGGIAYVYERNAGTSAWQQKAVLRASDTLPGDSFGASIAMTGTYCFVGASNRWSRGTASGGVYVFQRNAGSGAWEEVAIVTASDETASCQFGEAVAADGTYLIVGSSGKGTLGSAYVFERDASTGVWTEKAVLVPSDSVANSNTFGESVALKGSVAVVGAPSRTGSSGVYVYERSAGGAWQSKAVVTGVSGVFTGRLGGSVAIDGDYLLAGADTTATQQGVACIYKRNTTSGVWEDKGWLTASDAAISDKLGSYVALSGQTAFVSSPFHSVAGVLNAGRTVVYDLPSLSASPPGTASLSLSNNVGTGQYTCLTATGTQLITASSPSSGYALPELFEDSAGAHGDKYGGSVAASGSCVAIGAHAKDRNGNGFSVAAGGAYVFERDGAGAWTQKTKLFASDGLAGDLFGCSVGVSGRYAVVGAYNKAQGGKAQCGCAYVFERDTGTGAWSQKAALYPPQFETAMQFGYSVSIRGGVIAVGAPGKKCGEATLVGATYVFTRNSTSQAWEYVTAVTAPAGGTSDSFGKATTWTSAGELLVGASTAGPGALQKGKAYAFAPCSPAPPSSVTLSQETVLTPGDCLTGDAFGGRAAFGSVALAVDGERIAVGAYLRDAGPVSGSNSGAVYVFEKAAGTWQQTVLPNPDAASNANLGYAVAMQGDWVFGSAPGSSSSTGSVLIWKEDAAAGTWSRVQVLTRAGAAAFDTFGKALAVCGDVLAVGAYWATSKGCIRAGAVVVFERNV</sequence>
<comment type="caution">
    <text evidence="4">The sequence shown here is derived from an EMBL/GenBank/DDBJ whole genome shotgun (WGS) entry which is preliminary data.</text>
</comment>
<dbReference type="InterPro" id="IPR013517">
    <property type="entry name" value="FG-GAP"/>
</dbReference>